<dbReference type="InterPro" id="IPR010472">
    <property type="entry name" value="FH3_dom"/>
</dbReference>
<proteinExistence type="predicted"/>
<dbReference type="STRING" id="1569628.A0A316UPM5"/>
<feature type="compositionally biased region" description="Basic and acidic residues" evidence="2">
    <location>
        <begin position="1199"/>
        <end position="1210"/>
    </location>
</feature>
<dbReference type="InterPro" id="IPR014768">
    <property type="entry name" value="GBD/FH3_dom"/>
</dbReference>
<reference evidence="5 6" key="1">
    <citation type="journal article" date="2018" name="Mol. Biol. Evol.">
        <title>Broad Genomic Sampling Reveals a Smut Pathogenic Ancestry of the Fungal Clade Ustilaginomycotina.</title>
        <authorList>
            <person name="Kijpornyongpan T."/>
            <person name="Mondo S.J."/>
            <person name="Barry K."/>
            <person name="Sandor L."/>
            <person name="Lee J."/>
            <person name="Lipzen A."/>
            <person name="Pangilinan J."/>
            <person name="LaButti K."/>
            <person name="Hainaut M."/>
            <person name="Henrissat B."/>
            <person name="Grigoriev I.V."/>
            <person name="Spatafora J.W."/>
            <person name="Aime M.C."/>
        </authorList>
    </citation>
    <scope>NUCLEOTIDE SEQUENCE [LARGE SCALE GENOMIC DNA]</scope>
    <source>
        <strain evidence="5 6">MCA 5214</strain>
    </source>
</reference>
<feature type="region of interest" description="Disordered" evidence="2">
    <location>
        <begin position="288"/>
        <end position="307"/>
    </location>
</feature>
<dbReference type="SMART" id="SM01139">
    <property type="entry name" value="Drf_FH3"/>
    <property type="match status" value="1"/>
</dbReference>
<feature type="region of interest" description="Disordered" evidence="2">
    <location>
        <begin position="371"/>
        <end position="450"/>
    </location>
</feature>
<dbReference type="InterPro" id="IPR016024">
    <property type="entry name" value="ARM-type_fold"/>
</dbReference>
<dbReference type="EMBL" id="KZ819670">
    <property type="protein sequence ID" value="PWN26924.1"/>
    <property type="molecule type" value="Genomic_DNA"/>
</dbReference>
<feature type="region of interest" description="Disordered" evidence="2">
    <location>
        <begin position="1199"/>
        <end position="1329"/>
    </location>
</feature>
<gene>
    <name evidence="5" type="ORF">BDZ90DRAFT_261174</name>
</gene>
<feature type="region of interest" description="Disordered" evidence="2">
    <location>
        <begin position="1104"/>
        <end position="1129"/>
    </location>
</feature>
<dbReference type="Pfam" id="PF02181">
    <property type="entry name" value="FH2"/>
    <property type="match status" value="1"/>
</dbReference>
<sequence>MPEHSLVQVLLPGSNDVLIASIATSATIGDLIAALLKDGHNAKPLTQSFGEHYESLATRSLQASSSSPNWLIDTQGIAWGLQLVETSDANREWAAAELEALGDGLLPTASLVLPSLSARQSAFAHTSHLHSPRLRLVCGAPGLSVRLQFAHVPEITDGWSKRVWFLSTSSAASDVVEAVVEELGIRKIVLQGSKSARIEYALAMCSSSEAAPMPPPPALPASTSMPAFLQALQGQGGSSRDTTPLLLFTLSASWLSRLGTVAVGFAKHAKKASPSPKKDIAAEQENKPLAAAAQPPSPSPPKQRAPVNGILSLWGAASISKASAPAITPNDEDGEEDDSGASLTIKASPKPEKRDLGSDYNVASVRGSVAFRNGAGAGTGSTPSPKRSQPPAKSSTRLSRMFEGWGGGGSASSSTDETPQTSVDRASKRISVSGPIQASPSASNPSSAIAPQIADDDLASSFERLMDDLGIKGASRTGMLSLPDDRKRFLIAQNEANRSPKARPPSVVSPHVDGGAGFMDSVSRASAAWTNRFSMASITSWGADSVSSGDEATGTRRMSMAPSTDQEEGDSTHSPAMDTMSTGGTFWGNWWGGSSTTSQTPASEKTPAAYIPALEGKLSRPELVKHLIALRVTLASAKLSSIPEFVSAGGLQALERLLGREAGALVKRGTREDISDAVIGEVVKCLRGVMNTESGFEAVLARPLLLIHLGEALLTPSHRLRCQLADVLAALCVLSAEGQRLVLAALAELKVATDARFRFDYLIDGLRVDGAGSEDEDADSESGWDSAPRWEYRTATMILLNALVNSPEALDERIALRDELARRGLSEVIVSLRYCNPPDSLETQLQVWAEEKGHDDAELREGRGASGGSLGELETLLLDVRDEQPEVYTTLAEVITDLTDTLRRELDPELRRDLLILVGKFAEHSADMTDMEDGWRNFMRAWLSSIQHIVGKQAIITANRESDTSSVPSSFVAELEDLRDQVEQLSDEKRRLSEDLQEREAHHRVQGLGGEGQPEGMAGIIQRLVAKEKQVLELQAQLGERKVGGEEEAKRDRLERTRQWQNLMEEIARYKAIMADQEGKIEDKEKEVRYLKRALEAVYSRLQAASDDDGEGGSEAEDEVARKETQTTGVDAGEMATRSIKALAEKDDALRERGEEVRSRDSEIAALRSEVGKLQTQALDLAAVKGFLADRTKELKEAREEARAVKEKLLELQASGQTHRSAPPPPPPPPPPGGEMAAGPPPPPPPPPPAPSAPFAGNFGAPPPPPPPPPGPPGAFGGPPPPPPPPPPGPAALGAGPPPPPPPPGAPGPPPPPTLRPAAPQIPQRKRKPLFWNKVRTQGQTVWSELPASQEVTVSIADIDDLFAVAPAKSAASAAKKAAAPAMTTLLDLNRAQNIAIVLSRIKLTLPQLRHALHTVKGSRLTLDYLKALKQCVPTAEEAELVRNYSGSFSRLSKADQLFKELEGIPRLEQRLSSMLYMRKFELEMEEIKPDLSALREATAEMKKSDKFKKVLQTVLAIGNVLNASTFRGGAAGFALGDLLKLKDTRPSTPREGTPTLLHFLVRQLNKADKELVGFLDECGNVEAASRLSTQGLGASVQSLSLGFDALREEVKVLESARCTAEDDGFLPAARAFIAHAAPQIEALRSASTSITAGLSEVVAYFGEDPAAMKAEDFFNIVSSFGQALMRAEVDVIAADRKRVEDEERKKRMRERGLGPGPRIKLPEPVGPEVRGPLAAAGAASPSDLLAAAAAAASKLGEDSDDTTPTGTLPGGRSWGRSAAATLATVGEGGEEEGDFEPPQRPGGGAGNNSLRRGRGGRGQLDAAIKELRAGVVRPTAPSAAAGGSLRRGGTLRMKEEDYASISGRKSFKMGATDVRTTRPLSRVFLTGD</sequence>
<dbReference type="Gene3D" id="1.20.58.2220">
    <property type="entry name" value="Formin, FH2 domain"/>
    <property type="match status" value="1"/>
</dbReference>
<evidence type="ECO:0000313" key="6">
    <source>
        <dbReference type="Proteomes" id="UP000245884"/>
    </source>
</evidence>
<dbReference type="SUPFAM" id="SSF48371">
    <property type="entry name" value="ARM repeat"/>
    <property type="match status" value="1"/>
</dbReference>
<feature type="coiled-coil region" evidence="1">
    <location>
        <begin position="972"/>
        <end position="1002"/>
    </location>
</feature>
<evidence type="ECO:0000259" key="3">
    <source>
        <dbReference type="PROSITE" id="PS51232"/>
    </source>
</evidence>
<feature type="region of interest" description="Disordered" evidence="2">
    <location>
        <begin position="1699"/>
        <end position="1735"/>
    </location>
</feature>
<dbReference type="Gene3D" id="1.25.10.10">
    <property type="entry name" value="Leucine-rich Repeat Variant"/>
    <property type="match status" value="1"/>
</dbReference>
<feature type="domain" description="GBD/FH3" evidence="3">
    <location>
        <begin position="450"/>
        <end position="933"/>
    </location>
</feature>
<feature type="region of interest" description="Disordered" evidence="2">
    <location>
        <begin position="324"/>
        <end position="359"/>
    </location>
</feature>
<dbReference type="InterPro" id="IPR011989">
    <property type="entry name" value="ARM-like"/>
</dbReference>
<keyword evidence="6" id="KW-1185">Reference proteome</keyword>
<dbReference type="Pfam" id="PF06367">
    <property type="entry name" value="Drf_FH3"/>
    <property type="match status" value="1"/>
</dbReference>
<feature type="region of interest" description="Disordered" evidence="2">
    <location>
        <begin position="1755"/>
        <end position="1822"/>
    </location>
</feature>
<dbReference type="RefSeq" id="XP_025361536.1">
    <property type="nucleotide sequence ID" value="XM_025508349.1"/>
</dbReference>
<dbReference type="PROSITE" id="PS51232">
    <property type="entry name" value="GBD_FH3"/>
    <property type="match status" value="1"/>
</dbReference>
<feature type="compositionally biased region" description="Acidic residues" evidence="2">
    <location>
        <begin position="330"/>
        <end position="339"/>
    </location>
</feature>
<evidence type="ECO:0000256" key="2">
    <source>
        <dbReference type="SAM" id="MobiDB-lite"/>
    </source>
</evidence>
<evidence type="ECO:0000313" key="5">
    <source>
        <dbReference type="EMBL" id="PWN26924.1"/>
    </source>
</evidence>
<feature type="compositionally biased region" description="Low complexity" evidence="2">
    <location>
        <begin position="435"/>
        <end position="450"/>
    </location>
</feature>
<keyword evidence="1" id="KW-0175">Coiled coil</keyword>
<feature type="compositionally biased region" description="Pro residues" evidence="2">
    <location>
        <begin position="1261"/>
        <end position="1315"/>
    </location>
</feature>
<dbReference type="InterPro" id="IPR015425">
    <property type="entry name" value="FH2_Formin"/>
</dbReference>
<dbReference type="GeneID" id="37030172"/>
<dbReference type="PANTHER" id="PTHR46345">
    <property type="entry name" value="INVERTED FORMIN-2"/>
    <property type="match status" value="1"/>
</dbReference>
<dbReference type="SMART" id="SM01140">
    <property type="entry name" value="Drf_GBD"/>
    <property type="match status" value="1"/>
</dbReference>
<dbReference type="PROSITE" id="PS51444">
    <property type="entry name" value="FH2"/>
    <property type="match status" value="1"/>
</dbReference>
<dbReference type="GO" id="GO:0003779">
    <property type="term" value="F:actin binding"/>
    <property type="evidence" value="ECO:0007669"/>
    <property type="project" value="InterPro"/>
</dbReference>
<evidence type="ECO:0008006" key="7">
    <source>
        <dbReference type="Google" id="ProtNLM"/>
    </source>
</evidence>
<feature type="compositionally biased region" description="Polar residues" evidence="2">
    <location>
        <begin position="415"/>
        <end position="424"/>
    </location>
</feature>
<name>A0A316UPM5_9BASI</name>
<dbReference type="Pfam" id="PF06371">
    <property type="entry name" value="Drf_GBD"/>
    <property type="match status" value="1"/>
</dbReference>
<dbReference type="GO" id="GO:0031267">
    <property type="term" value="F:small GTPase binding"/>
    <property type="evidence" value="ECO:0007669"/>
    <property type="project" value="InterPro"/>
</dbReference>
<feature type="region of interest" description="Disordered" evidence="2">
    <location>
        <begin position="542"/>
        <end position="579"/>
    </location>
</feature>
<accession>A0A316UPM5</accession>
<feature type="compositionally biased region" description="Acidic residues" evidence="2">
    <location>
        <begin position="1106"/>
        <end position="1118"/>
    </location>
</feature>
<evidence type="ECO:0000259" key="4">
    <source>
        <dbReference type="PROSITE" id="PS51444"/>
    </source>
</evidence>
<feature type="coiled-coil region" evidence="1">
    <location>
        <begin position="1067"/>
        <end position="1094"/>
    </location>
</feature>
<dbReference type="GO" id="GO:0030036">
    <property type="term" value="P:actin cytoskeleton organization"/>
    <property type="evidence" value="ECO:0007669"/>
    <property type="project" value="InterPro"/>
</dbReference>
<dbReference type="PANTHER" id="PTHR46345:SF8">
    <property type="entry name" value="FORMIN 3, ISOFORM B"/>
    <property type="match status" value="1"/>
</dbReference>
<protein>
    <recommendedName>
        <fullName evidence="7">FH2-domain-containing protein</fullName>
    </recommendedName>
</protein>
<dbReference type="InterPro" id="IPR010473">
    <property type="entry name" value="GTPase-bd"/>
</dbReference>
<feature type="compositionally biased region" description="Polar residues" evidence="2">
    <location>
        <begin position="380"/>
        <end position="398"/>
    </location>
</feature>
<dbReference type="SMART" id="SM00498">
    <property type="entry name" value="FH2"/>
    <property type="match status" value="1"/>
</dbReference>
<evidence type="ECO:0000256" key="1">
    <source>
        <dbReference type="SAM" id="Coils"/>
    </source>
</evidence>
<dbReference type="SUPFAM" id="SSF101447">
    <property type="entry name" value="Formin homology 2 domain (FH2 domain)"/>
    <property type="match status" value="1"/>
</dbReference>
<organism evidence="5 6">
    <name type="scientific">Jaminaea rosea</name>
    <dbReference type="NCBI Taxonomy" id="1569628"/>
    <lineage>
        <taxon>Eukaryota</taxon>
        <taxon>Fungi</taxon>
        <taxon>Dikarya</taxon>
        <taxon>Basidiomycota</taxon>
        <taxon>Ustilaginomycotina</taxon>
        <taxon>Exobasidiomycetes</taxon>
        <taxon>Microstromatales</taxon>
        <taxon>Microstromatales incertae sedis</taxon>
        <taxon>Jaminaea</taxon>
    </lineage>
</organism>
<dbReference type="Proteomes" id="UP000245884">
    <property type="component" value="Unassembled WGS sequence"/>
</dbReference>
<dbReference type="InterPro" id="IPR042201">
    <property type="entry name" value="FH2_Formin_sf"/>
</dbReference>
<feature type="domain" description="FH2" evidence="4">
    <location>
        <begin position="1317"/>
        <end position="1711"/>
    </location>
</feature>
<dbReference type="OrthoDB" id="1668162at2759"/>
<feature type="compositionally biased region" description="Pro residues" evidence="2">
    <location>
        <begin position="1222"/>
        <end position="1252"/>
    </location>
</feature>